<sequence length="165" mass="19715">YRAYRERNRARIAEKNRLWRQNNPEKERARKQRQRTSGYESAYQRQYRQTAASKYSALRSRAQARGIGFDIDRETFTYWFNEQPHVCRYCHAPVSIADASRKRWLTIDRMDNKRPYVIGNITVCCYRCNLLKSDDISFTTMVEIGQLLYKEKHGKVWNGSEWACA</sequence>
<dbReference type="Gene3D" id="3.30.40.220">
    <property type="match status" value="1"/>
</dbReference>
<organism evidence="2">
    <name type="scientific">marine sediment metagenome</name>
    <dbReference type="NCBI Taxonomy" id="412755"/>
    <lineage>
        <taxon>unclassified sequences</taxon>
        <taxon>metagenomes</taxon>
        <taxon>ecological metagenomes</taxon>
    </lineage>
</organism>
<feature type="region of interest" description="Disordered" evidence="1">
    <location>
        <begin position="23"/>
        <end position="43"/>
    </location>
</feature>
<name>A0A0F9BRD7_9ZZZZ</name>
<evidence type="ECO:0000256" key="1">
    <source>
        <dbReference type="SAM" id="MobiDB-lite"/>
    </source>
</evidence>
<gene>
    <name evidence="2" type="ORF">LCGC14_2696730</name>
</gene>
<comment type="caution">
    <text evidence="2">The sequence shown here is derived from an EMBL/GenBank/DDBJ whole genome shotgun (WGS) entry which is preliminary data.</text>
</comment>
<proteinExistence type="predicted"/>
<accession>A0A0F9BRD7</accession>
<feature type="non-terminal residue" evidence="2">
    <location>
        <position position="1"/>
    </location>
</feature>
<dbReference type="AlphaFoldDB" id="A0A0F9BRD7"/>
<evidence type="ECO:0008006" key="3">
    <source>
        <dbReference type="Google" id="ProtNLM"/>
    </source>
</evidence>
<evidence type="ECO:0000313" key="2">
    <source>
        <dbReference type="EMBL" id="KKK93054.1"/>
    </source>
</evidence>
<dbReference type="EMBL" id="LAZR01047939">
    <property type="protein sequence ID" value="KKK93054.1"/>
    <property type="molecule type" value="Genomic_DNA"/>
</dbReference>
<protein>
    <recommendedName>
        <fullName evidence="3">HNH domain-containing protein</fullName>
    </recommendedName>
</protein>
<reference evidence="2" key="1">
    <citation type="journal article" date="2015" name="Nature">
        <title>Complex archaea that bridge the gap between prokaryotes and eukaryotes.</title>
        <authorList>
            <person name="Spang A."/>
            <person name="Saw J.H."/>
            <person name="Jorgensen S.L."/>
            <person name="Zaremba-Niedzwiedzka K."/>
            <person name="Martijn J."/>
            <person name="Lind A.E."/>
            <person name="van Eijk R."/>
            <person name="Schleper C."/>
            <person name="Guy L."/>
            <person name="Ettema T.J."/>
        </authorList>
    </citation>
    <scope>NUCLEOTIDE SEQUENCE</scope>
</reference>